<dbReference type="EMBL" id="BK016096">
    <property type="protein sequence ID" value="DAF94713.1"/>
    <property type="molecule type" value="Genomic_DNA"/>
</dbReference>
<proteinExistence type="predicted"/>
<accession>A0A8S5UJP1</accession>
<name>A0A8S5UJP1_9CAUD</name>
<evidence type="ECO:0000313" key="1">
    <source>
        <dbReference type="EMBL" id="DAF94713.1"/>
    </source>
</evidence>
<protein>
    <submittedName>
        <fullName evidence="1">Uncharacterized protein</fullName>
    </submittedName>
</protein>
<sequence length="666" mass="74522">MAAGNTGDTIISQTSFYGGFGTDGKIGIKNSYGDSECMDGRKNPSRLSVLPGARNLGDGDIRGLIVNMTQTPDGVRWGIDRFGTLYRIDVNNDVTVAAFLPGWTDGTFGDLTYWRLKDAIYITGNDRIYAYTNATSPNQSFIDTITGKASSYPTVAQILVKDRDGKWIGGGTNRWSSINGQAQSDGLPTSIIENEENTCIFLPDQSPMTRISVRFHAKGSGQVHLVVHDAQNKEIAHATKNASEVQTGQITYFDFPETKVGDYANFGTEYHIHMYASDGNWRVETYEQDKMYGLHFQYFASLLTSTTRKSHPIINWGGSKLFIGNDQYLVDWLPSGLTQVDETEFNRHRVIVENGMEVTTLTSNDEYVVLGCEKVSTVPGRSFQEGMLGFWDGFADGLNFKIDTPMGEPKSLFTYQNITYTIIDGAMYAYTGAKQLTKVRTLNDSHSEYSERRDTTDIYPHCMTVRRGIMLFAFPSKTSLYTMRHGIYSWGAVDKNYPESFYYSYNMPEASGNYNTSDVTYELGGCWNFGDTLYFSYQIQTANSTRYNLAVVDNDSRPAKKFSYQSLMYDGGVPWADKQALRMGVTFRALPKGATIIPKYKIDAKPWVRGKKTATEGDVSVRMEINKRFKEITFGFDGTTTDATPEPPTIVSVQLNARTLGEEMKL</sequence>
<organism evidence="1">
    <name type="scientific">Podoviridae sp. ct9A73</name>
    <dbReference type="NCBI Taxonomy" id="2825225"/>
    <lineage>
        <taxon>Viruses</taxon>
        <taxon>Duplodnaviria</taxon>
        <taxon>Heunggongvirae</taxon>
        <taxon>Uroviricota</taxon>
        <taxon>Caudoviricetes</taxon>
    </lineage>
</organism>
<reference evidence="1" key="1">
    <citation type="journal article" date="2021" name="Proc. Natl. Acad. Sci. U.S.A.">
        <title>A Catalog of Tens of Thousands of Viruses from Human Metagenomes Reveals Hidden Associations with Chronic Diseases.</title>
        <authorList>
            <person name="Tisza M.J."/>
            <person name="Buck C.B."/>
        </authorList>
    </citation>
    <scope>NUCLEOTIDE SEQUENCE</scope>
    <source>
        <strain evidence="1">Ct9A73</strain>
    </source>
</reference>